<keyword evidence="6" id="KW-0802">TPR repeat</keyword>
<organism evidence="10 12">
    <name type="scientific">Wallemia mellicola</name>
    <dbReference type="NCBI Taxonomy" id="1708541"/>
    <lineage>
        <taxon>Eukaryota</taxon>
        <taxon>Fungi</taxon>
        <taxon>Dikarya</taxon>
        <taxon>Basidiomycota</taxon>
        <taxon>Wallemiomycotina</taxon>
        <taxon>Wallemiomycetes</taxon>
        <taxon>Wallemiales</taxon>
        <taxon>Wallemiaceae</taxon>
        <taxon>Wallemia</taxon>
    </lineage>
</organism>
<protein>
    <submittedName>
        <fullName evidence="10 11">MFS multidrug transporter</fullName>
    </submittedName>
</protein>
<evidence type="ECO:0000313" key="10">
    <source>
        <dbReference type="EMBL" id="TIC25586.1"/>
    </source>
</evidence>
<dbReference type="InterPro" id="IPR036259">
    <property type="entry name" value="MFS_trans_sf"/>
</dbReference>
<dbReference type="SUPFAM" id="SSF51197">
    <property type="entry name" value="Clavaminate synthase-like"/>
    <property type="match status" value="1"/>
</dbReference>
<evidence type="ECO:0000256" key="6">
    <source>
        <dbReference type="PROSITE-ProRule" id="PRU00339"/>
    </source>
</evidence>
<dbReference type="SUPFAM" id="SSF103473">
    <property type="entry name" value="MFS general substrate transporter"/>
    <property type="match status" value="1"/>
</dbReference>
<evidence type="ECO:0000256" key="1">
    <source>
        <dbReference type="ARBA" id="ARBA00004141"/>
    </source>
</evidence>
<feature type="transmembrane region" description="Helical" evidence="7">
    <location>
        <begin position="448"/>
        <end position="467"/>
    </location>
</feature>
<keyword evidence="2 7" id="KW-0812">Transmembrane</keyword>
<dbReference type="GO" id="GO:0016491">
    <property type="term" value="F:oxidoreductase activity"/>
    <property type="evidence" value="ECO:0007669"/>
    <property type="project" value="UniProtKB-KW"/>
</dbReference>
<feature type="transmembrane region" description="Helical" evidence="7">
    <location>
        <begin position="373"/>
        <end position="396"/>
    </location>
</feature>
<evidence type="ECO:0000256" key="7">
    <source>
        <dbReference type="SAM" id="Phobius"/>
    </source>
</evidence>
<dbReference type="InterPro" id="IPR011990">
    <property type="entry name" value="TPR-like_helical_dom_sf"/>
</dbReference>
<dbReference type="InterPro" id="IPR003819">
    <property type="entry name" value="TauD/TfdA-like"/>
</dbReference>
<feature type="repeat" description="TPR" evidence="6">
    <location>
        <begin position="994"/>
        <end position="1027"/>
    </location>
</feature>
<dbReference type="InterPro" id="IPR011701">
    <property type="entry name" value="MFS"/>
</dbReference>
<feature type="transmembrane region" description="Helical" evidence="7">
    <location>
        <begin position="189"/>
        <end position="208"/>
    </location>
</feature>
<feature type="domain" description="EMC2 TPR-like" evidence="9">
    <location>
        <begin position="928"/>
        <end position="1038"/>
    </location>
</feature>
<evidence type="ECO:0000313" key="12">
    <source>
        <dbReference type="Proteomes" id="UP000305647"/>
    </source>
</evidence>
<dbReference type="Proteomes" id="UP000309601">
    <property type="component" value="Unassembled WGS sequence"/>
</dbReference>
<evidence type="ECO:0000256" key="5">
    <source>
        <dbReference type="ARBA" id="ARBA00023136"/>
    </source>
</evidence>
<accession>A0A4T0TMP8</accession>
<dbReference type="EMBL" id="SPRO01000056">
    <property type="protein sequence ID" value="TIC25586.1"/>
    <property type="molecule type" value="Genomic_DNA"/>
</dbReference>
<dbReference type="PROSITE" id="PS50005">
    <property type="entry name" value="TPR"/>
    <property type="match status" value="1"/>
</dbReference>
<dbReference type="Gene3D" id="1.20.1250.20">
    <property type="entry name" value="MFS general substrate transporter like domains"/>
    <property type="match status" value="1"/>
</dbReference>
<feature type="transmembrane region" description="Helical" evidence="7">
    <location>
        <begin position="56"/>
        <end position="78"/>
    </location>
</feature>
<dbReference type="SMART" id="SM00028">
    <property type="entry name" value="TPR"/>
    <property type="match status" value="3"/>
</dbReference>
<feature type="transmembrane region" description="Helical" evidence="7">
    <location>
        <begin position="308"/>
        <end position="327"/>
    </location>
</feature>
<dbReference type="InterPro" id="IPR055217">
    <property type="entry name" value="TPR_EMC2"/>
</dbReference>
<feature type="transmembrane region" description="Helical" evidence="7">
    <location>
        <begin position="347"/>
        <end position="367"/>
    </location>
</feature>
<comment type="subcellular location">
    <subcellularLocation>
        <location evidence="1">Membrane</location>
        <topology evidence="1">Multi-pass membrane protein</topology>
    </subcellularLocation>
</comment>
<evidence type="ECO:0000256" key="3">
    <source>
        <dbReference type="ARBA" id="ARBA00022989"/>
    </source>
</evidence>
<dbReference type="GO" id="GO:0022857">
    <property type="term" value="F:transmembrane transporter activity"/>
    <property type="evidence" value="ECO:0007669"/>
    <property type="project" value="InterPro"/>
</dbReference>
<dbReference type="Pfam" id="PF02668">
    <property type="entry name" value="TauD"/>
    <property type="match status" value="1"/>
</dbReference>
<sequence length="1123" mass="128188">MTKVHPVEERKPHEDSTLTESSQAYFDKTSADGKIELTEDAAPEVLGYSWSTAKKWYILSVIVVIQISMNLNASIYANSVEGMTEEWGISAQAARVGQCVFLVAYGFGCEFFWALMCSLAPNFGTMVVGRFLGGLSSAGGSVTLGLVADFYNVDTHQYAIAYVVWSSCSGSVVGAIVGGFIHSFSTWRWVFWIQLIFGGFAQAIHWAIPETRSSVLLDREAKRRRKEAAKEGKELNIWGPGEIRPYKFNLKETAIIWMRPFEMFVREPIVLSCSLLSGFSDMLIFIFLESYGAVLSQWGFKPWASGLGFVPILIGYFIGWFSFFPTFRSQTIRRKQDPFSVSPENRLWWLLWTAPLLPIGMLMFAWTSLEERGIHWIGVMISSAVVAIANYNIYLATVDYMVAAYGPYSSSATGGNALARDVLAGISAMFATPFYSHFPNYTLELPTTILACIAVVLIIPVFLLYFYGPQVRNKSKFAQLLAENRETSHLKSQITEKGLRVNNKNISWPLIRDADLSGLHPSTTQKTWATTNVPFESKPLEANIDEKAQTLNVKWNYAEGFPERSTYSIKTLSDAFSSDPWKTFPPHTPAAEPWTTEEFKQSSQTYDLAEMHKSPSVLLKALTQLHQRGLIFVKNVQTEEKTDAGCGLRAMIEGLFGEIRNTFYGQTWDVRALGGQSRNVAYTGLDLKYHMDLLYFESPPRFQFLHSLKALPREQSPQGHSLFLDSYRAAEELSKESYDLLKSVPLVYEYHNDNHHYIHAHPVLEEQTGKLRSVNYSPPFQSPYQPYIAELDEDRQIAYLKALREWDGILERDHLNFELRLNEGECVVFDNRRVLHARRAFDEQGDKDMSASEKLEEFRKQGVRRSQETYTLSKQIYGTRHERTLGDDRWAFYEQYAISALDVGDHLLAEELLLRLAEKFPQSPRVSVLEGMLLESKGEFRLAERLYTSLLEEDPTNIAIQKRMIVLTKLLHPKDPSKALDRLTTYLDTFYSDPEAWMELADIYTQQQSYQRALFAIEECLLMQPINPFFVLKYAETQYTSGDIHEAYKSYLRVVELQDSFPRAWLGLKMCCKKLLKYPRNEQPEHLQSVDVLSTKKTLDVYTSSSKKKVDEDSRKAVLKFVE</sequence>
<dbReference type="EMBL" id="SPRW01000017">
    <property type="protein sequence ID" value="TIC66240.1"/>
    <property type="molecule type" value="Genomic_DNA"/>
</dbReference>
<dbReference type="Gene3D" id="1.25.40.10">
    <property type="entry name" value="Tetratricopeptide repeat domain"/>
    <property type="match status" value="1"/>
</dbReference>
<dbReference type="InterPro" id="IPR019734">
    <property type="entry name" value="TPR_rpt"/>
</dbReference>
<feature type="transmembrane region" description="Helical" evidence="7">
    <location>
        <begin position="159"/>
        <end position="183"/>
    </location>
</feature>
<dbReference type="AlphaFoldDB" id="A0A4T0TMP8"/>
<feature type="transmembrane region" description="Helical" evidence="7">
    <location>
        <begin position="268"/>
        <end position="288"/>
    </location>
</feature>
<dbReference type="Gene3D" id="3.60.130.10">
    <property type="entry name" value="Clavaminate synthase-like"/>
    <property type="match status" value="1"/>
</dbReference>
<dbReference type="PANTHER" id="PTHR23502:SF3">
    <property type="entry name" value="MAJOR FACILITATOR SUPERFAMILY (MFS) PROFILE DOMAIN-CONTAINING PROTEIN-RELATED"/>
    <property type="match status" value="1"/>
</dbReference>
<name>A0A4T0TMP8_9BASI</name>
<dbReference type="GO" id="GO:0005886">
    <property type="term" value="C:plasma membrane"/>
    <property type="evidence" value="ECO:0007669"/>
    <property type="project" value="TreeGrafter"/>
</dbReference>
<evidence type="ECO:0000256" key="2">
    <source>
        <dbReference type="ARBA" id="ARBA00022692"/>
    </source>
</evidence>
<dbReference type="Proteomes" id="UP000305647">
    <property type="component" value="Unassembled WGS sequence"/>
</dbReference>
<feature type="transmembrane region" description="Helical" evidence="7">
    <location>
        <begin position="127"/>
        <end position="147"/>
    </location>
</feature>
<dbReference type="SUPFAM" id="SSF81901">
    <property type="entry name" value="HCP-like"/>
    <property type="match status" value="1"/>
</dbReference>
<dbReference type="Pfam" id="PF22890">
    <property type="entry name" value="TPR_EMC2"/>
    <property type="match status" value="1"/>
</dbReference>
<keyword evidence="3 7" id="KW-1133">Transmembrane helix</keyword>
<keyword evidence="4" id="KW-0560">Oxidoreductase</keyword>
<evidence type="ECO:0000259" key="9">
    <source>
        <dbReference type="Pfam" id="PF22890"/>
    </source>
</evidence>
<evidence type="ECO:0000256" key="4">
    <source>
        <dbReference type="ARBA" id="ARBA00023002"/>
    </source>
</evidence>
<dbReference type="PANTHER" id="PTHR23502">
    <property type="entry name" value="MAJOR FACILITATOR SUPERFAMILY"/>
    <property type="match status" value="1"/>
</dbReference>
<comment type="caution">
    <text evidence="10">The sequence shown here is derived from an EMBL/GenBank/DDBJ whole genome shotgun (WGS) entry which is preliminary data.</text>
</comment>
<feature type="domain" description="TauD/TfdA-like" evidence="8">
    <location>
        <begin position="600"/>
        <end position="846"/>
    </location>
</feature>
<proteinExistence type="predicted"/>
<reference evidence="12 13" key="1">
    <citation type="submission" date="2019-03" db="EMBL/GenBank/DDBJ databases">
        <title>Sequencing 25 genomes of Wallemia mellicola.</title>
        <authorList>
            <person name="Gostincar C."/>
        </authorList>
    </citation>
    <scope>NUCLEOTIDE SEQUENCE [LARGE SCALE GENOMIC DNA]</scope>
    <source>
        <strain evidence="11 13">EXF-1274</strain>
        <strain evidence="10 12">EXF-8738</strain>
    </source>
</reference>
<dbReference type="Pfam" id="PF07690">
    <property type="entry name" value="MFS_1"/>
    <property type="match status" value="1"/>
</dbReference>
<gene>
    <name evidence="11" type="ORF">E3Q02_01882</name>
    <name evidence="10" type="ORF">E3Q10_03706</name>
</gene>
<feature type="transmembrane region" description="Helical" evidence="7">
    <location>
        <begin position="99"/>
        <end position="121"/>
    </location>
</feature>
<keyword evidence="5 7" id="KW-0472">Membrane</keyword>
<evidence type="ECO:0000313" key="13">
    <source>
        <dbReference type="Proteomes" id="UP000309601"/>
    </source>
</evidence>
<evidence type="ECO:0000313" key="11">
    <source>
        <dbReference type="EMBL" id="TIC66240.1"/>
    </source>
</evidence>
<dbReference type="InterPro" id="IPR042098">
    <property type="entry name" value="TauD-like_sf"/>
</dbReference>
<evidence type="ECO:0000259" key="8">
    <source>
        <dbReference type="Pfam" id="PF02668"/>
    </source>
</evidence>